<sequence length="177" mass="21092">MKLMVIGSPGAGKTTLIQKIIAQTGWPLLSLDHEWHQSDYSDEAKIKFRQTQQRFMAEHDNWVIDGNYTGSMDLRLAQADTILWLQVPRVVAIYRILKRSWRFKHDRRTRPEMPAEFVEHFDADYREFLSFVWHFKRDNVPKLRHQIAKIRPDQQLIVVRNAKDKQRILAQIKSRLD</sequence>
<evidence type="ECO:0000313" key="3">
    <source>
        <dbReference type="Proteomes" id="UP000051790"/>
    </source>
</evidence>
<organism evidence="2 3">
    <name type="scientific">Lacticaseibacillus manihotivorans DSM 13343 = JCM 12514</name>
    <dbReference type="NCBI Taxonomy" id="1423769"/>
    <lineage>
        <taxon>Bacteria</taxon>
        <taxon>Bacillati</taxon>
        <taxon>Bacillota</taxon>
        <taxon>Bacilli</taxon>
        <taxon>Lactobacillales</taxon>
        <taxon>Lactobacillaceae</taxon>
        <taxon>Lacticaseibacillus</taxon>
    </lineage>
</organism>
<name>A0A0R1R6E5_9LACO</name>
<proteinExistence type="predicted"/>
<dbReference type="InterPro" id="IPR052922">
    <property type="entry name" value="Cytidylate_Kinase-2"/>
</dbReference>
<dbReference type="InterPro" id="IPR027417">
    <property type="entry name" value="P-loop_NTPase"/>
</dbReference>
<protein>
    <submittedName>
        <fullName evidence="2">DNA topology modulation protein</fullName>
    </submittedName>
</protein>
<dbReference type="EMBL" id="AZEU01000040">
    <property type="protein sequence ID" value="KRL52337.1"/>
    <property type="molecule type" value="Genomic_DNA"/>
</dbReference>
<dbReference type="GO" id="GO:0016887">
    <property type="term" value="F:ATP hydrolysis activity"/>
    <property type="evidence" value="ECO:0007669"/>
    <property type="project" value="InterPro"/>
</dbReference>
<reference evidence="2 3" key="1">
    <citation type="journal article" date="2015" name="Genome Announc.">
        <title>Expanding the biotechnology potential of lactobacilli through comparative genomics of 213 strains and associated genera.</title>
        <authorList>
            <person name="Sun Z."/>
            <person name="Harris H.M."/>
            <person name="McCann A."/>
            <person name="Guo C."/>
            <person name="Argimon S."/>
            <person name="Zhang W."/>
            <person name="Yang X."/>
            <person name="Jeffery I.B."/>
            <person name="Cooney J.C."/>
            <person name="Kagawa T.F."/>
            <person name="Liu W."/>
            <person name="Song Y."/>
            <person name="Salvetti E."/>
            <person name="Wrobel A."/>
            <person name="Rasinkangas P."/>
            <person name="Parkhill J."/>
            <person name="Rea M.C."/>
            <person name="O'Sullivan O."/>
            <person name="Ritari J."/>
            <person name="Douillard F.P."/>
            <person name="Paul Ross R."/>
            <person name="Yang R."/>
            <person name="Briner A.E."/>
            <person name="Felis G.E."/>
            <person name="de Vos W.M."/>
            <person name="Barrangou R."/>
            <person name="Klaenhammer T.R."/>
            <person name="Caufield P.W."/>
            <person name="Cui Y."/>
            <person name="Zhang H."/>
            <person name="O'Toole P.W."/>
        </authorList>
    </citation>
    <scope>NUCLEOTIDE SEQUENCE [LARGE SCALE GENOMIC DNA]</scope>
    <source>
        <strain evidence="2 3">DSM 13343</strain>
    </source>
</reference>
<evidence type="ECO:0000259" key="1">
    <source>
        <dbReference type="Pfam" id="PF00004"/>
    </source>
</evidence>
<gene>
    <name evidence="2" type="ORF">FD01_GL002446</name>
</gene>
<accession>A0A0R1R6E5</accession>
<keyword evidence="3" id="KW-1185">Reference proteome</keyword>
<dbReference type="InterPro" id="IPR003959">
    <property type="entry name" value="ATPase_AAA_core"/>
</dbReference>
<dbReference type="Pfam" id="PF00004">
    <property type="entry name" value="AAA"/>
    <property type="match status" value="1"/>
</dbReference>
<dbReference type="SUPFAM" id="SSF52540">
    <property type="entry name" value="P-loop containing nucleoside triphosphate hydrolases"/>
    <property type="match status" value="1"/>
</dbReference>
<dbReference type="OrthoDB" id="1201990at2"/>
<feature type="domain" description="ATPase AAA-type core" evidence="1">
    <location>
        <begin position="4"/>
        <end position="54"/>
    </location>
</feature>
<dbReference type="PATRIC" id="fig|1423769.4.peg.2640"/>
<dbReference type="PANTHER" id="PTHR37816">
    <property type="entry name" value="YALI0E33011P"/>
    <property type="match status" value="1"/>
</dbReference>
<evidence type="ECO:0000313" key="2">
    <source>
        <dbReference type="EMBL" id="KRL52337.1"/>
    </source>
</evidence>
<dbReference type="Gene3D" id="3.40.50.300">
    <property type="entry name" value="P-loop containing nucleotide triphosphate hydrolases"/>
    <property type="match status" value="1"/>
</dbReference>
<dbReference type="GO" id="GO:0005524">
    <property type="term" value="F:ATP binding"/>
    <property type="evidence" value="ECO:0007669"/>
    <property type="project" value="InterPro"/>
</dbReference>
<dbReference type="Proteomes" id="UP000051790">
    <property type="component" value="Unassembled WGS sequence"/>
</dbReference>
<dbReference type="PANTHER" id="PTHR37816:SF3">
    <property type="entry name" value="MODULATES DNA TOPOLOGY"/>
    <property type="match status" value="1"/>
</dbReference>
<dbReference type="AlphaFoldDB" id="A0A0R1R6E5"/>
<comment type="caution">
    <text evidence="2">The sequence shown here is derived from an EMBL/GenBank/DDBJ whole genome shotgun (WGS) entry which is preliminary data.</text>
</comment>
<dbReference type="RefSeq" id="WP_054717897.1">
    <property type="nucleotide sequence ID" value="NZ_AZEU01000040.1"/>
</dbReference>